<dbReference type="PANTHER" id="PTHR43791">
    <property type="entry name" value="PERMEASE-RELATED"/>
    <property type="match status" value="1"/>
</dbReference>
<feature type="compositionally biased region" description="Polar residues" evidence="6">
    <location>
        <begin position="1"/>
        <end position="13"/>
    </location>
</feature>
<evidence type="ECO:0000256" key="1">
    <source>
        <dbReference type="ARBA" id="ARBA00004141"/>
    </source>
</evidence>
<evidence type="ECO:0000313" key="8">
    <source>
        <dbReference type="Proteomes" id="UP001150217"/>
    </source>
</evidence>
<evidence type="ECO:0000256" key="3">
    <source>
        <dbReference type="ARBA" id="ARBA00022692"/>
    </source>
</evidence>
<evidence type="ECO:0008006" key="9">
    <source>
        <dbReference type="Google" id="ProtNLM"/>
    </source>
</evidence>
<protein>
    <recommendedName>
        <fullName evidence="9">MFS general substrate transporter</fullName>
    </recommendedName>
</protein>
<keyword evidence="2" id="KW-0813">Transport</keyword>
<keyword evidence="4" id="KW-1133">Transmembrane helix</keyword>
<dbReference type="PANTHER" id="PTHR43791:SF36">
    <property type="entry name" value="TRANSPORTER, PUTATIVE (AFU_ORTHOLOGUE AFUA_6G08340)-RELATED"/>
    <property type="match status" value="1"/>
</dbReference>
<keyword evidence="3" id="KW-0812">Transmembrane</keyword>
<evidence type="ECO:0000256" key="2">
    <source>
        <dbReference type="ARBA" id="ARBA00022448"/>
    </source>
</evidence>
<comment type="caution">
    <text evidence="7">The sequence shown here is derived from an EMBL/GenBank/DDBJ whole genome shotgun (WGS) entry which is preliminary data.</text>
</comment>
<comment type="subcellular location">
    <subcellularLocation>
        <location evidence="1">Membrane</location>
        <topology evidence="1">Multi-pass membrane protein</topology>
    </subcellularLocation>
</comment>
<dbReference type="EMBL" id="JANVFT010000054">
    <property type="protein sequence ID" value="KAJ4484472.1"/>
    <property type="molecule type" value="Genomic_DNA"/>
</dbReference>
<sequence length="84" mass="9518">MTGSLTSSLQNEKASGEHLENASEYDFGGESQLLRPPVLSEEDERKLWRKIDLRLMPILCVMYLMSFMDRGNIGTCAHNGLDNR</sequence>
<gene>
    <name evidence="7" type="ORF">C8R41DRAFT_921734</name>
</gene>
<proteinExistence type="predicted"/>
<keyword evidence="5" id="KW-0472">Membrane</keyword>
<organism evidence="7 8">
    <name type="scientific">Lentinula lateritia</name>
    <dbReference type="NCBI Taxonomy" id="40482"/>
    <lineage>
        <taxon>Eukaryota</taxon>
        <taxon>Fungi</taxon>
        <taxon>Dikarya</taxon>
        <taxon>Basidiomycota</taxon>
        <taxon>Agaricomycotina</taxon>
        <taxon>Agaricomycetes</taxon>
        <taxon>Agaricomycetidae</taxon>
        <taxon>Agaricales</taxon>
        <taxon>Marasmiineae</taxon>
        <taxon>Omphalotaceae</taxon>
        <taxon>Lentinula</taxon>
    </lineage>
</organism>
<keyword evidence="8" id="KW-1185">Reference proteome</keyword>
<evidence type="ECO:0000256" key="6">
    <source>
        <dbReference type="SAM" id="MobiDB-lite"/>
    </source>
</evidence>
<accession>A0ABQ8VAK7</accession>
<evidence type="ECO:0000313" key="7">
    <source>
        <dbReference type="EMBL" id="KAJ4484472.1"/>
    </source>
</evidence>
<feature type="region of interest" description="Disordered" evidence="6">
    <location>
        <begin position="1"/>
        <end position="36"/>
    </location>
</feature>
<reference evidence="7" key="1">
    <citation type="submission" date="2022-08" db="EMBL/GenBank/DDBJ databases">
        <title>A Global Phylogenomic Analysis of the Shiitake Genus Lentinula.</title>
        <authorList>
            <consortium name="DOE Joint Genome Institute"/>
            <person name="Sierra-Patev S."/>
            <person name="Min B."/>
            <person name="Naranjo-Ortiz M."/>
            <person name="Looney B."/>
            <person name="Konkel Z."/>
            <person name="Slot J.C."/>
            <person name="Sakamoto Y."/>
            <person name="Steenwyk J.L."/>
            <person name="Rokas A."/>
            <person name="Carro J."/>
            <person name="Camarero S."/>
            <person name="Ferreira P."/>
            <person name="Molpeceres G."/>
            <person name="Ruiz-Duenas F.J."/>
            <person name="Serrano A."/>
            <person name="Henrissat B."/>
            <person name="Drula E."/>
            <person name="Hughes K.W."/>
            <person name="Mata J.L."/>
            <person name="Ishikawa N.K."/>
            <person name="Vargas-Isla R."/>
            <person name="Ushijima S."/>
            <person name="Smith C.A."/>
            <person name="Ahrendt S."/>
            <person name="Andreopoulos W."/>
            <person name="He G."/>
            <person name="Labutti K."/>
            <person name="Lipzen A."/>
            <person name="Ng V."/>
            <person name="Riley R."/>
            <person name="Sandor L."/>
            <person name="Barry K."/>
            <person name="Martinez A.T."/>
            <person name="Xiao Y."/>
            <person name="Gibbons J.G."/>
            <person name="Terashima K."/>
            <person name="Grigoriev I.V."/>
            <person name="Hibbett D.S."/>
        </authorList>
    </citation>
    <scope>NUCLEOTIDE SEQUENCE</scope>
    <source>
        <strain evidence="7">RHP3577 ss4</strain>
    </source>
</reference>
<evidence type="ECO:0000256" key="5">
    <source>
        <dbReference type="ARBA" id="ARBA00023136"/>
    </source>
</evidence>
<evidence type="ECO:0000256" key="4">
    <source>
        <dbReference type="ARBA" id="ARBA00022989"/>
    </source>
</evidence>
<name>A0ABQ8VAK7_9AGAR</name>
<dbReference type="Proteomes" id="UP001150217">
    <property type="component" value="Unassembled WGS sequence"/>
</dbReference>